<dbReference type="AlphaFoldDB" id="A0A3S5GXY9"/>
<dbReference type="InterPro" id="IPR000073">
    <property type="entry name" value="AB_hydrolase_1"/>
</dbReference>
<evidence type="ECO:0000313" key="3">
    <source>
        <dbReference type="EMBL" id="AYM54083.1"/>
    </source>
</evidence>
<dbReference type="SUPFAM" id="SSF53474">
    <property type="entry name" value="alpha/beta-Hydrolases"/>
    <property type="match status" value="1"/>
</dbReference>
<dbReference type="Pfam" id="PF12697">
    <property type="entry name" value="Abhydrolase_6"/>
    <property type="match status" value="1"/>
</dbReference>
<organism evidence="3">
    <name type="scientific">Byssovorax cruenta</name>
    <dbReference type="NCBI Taxonomy" id="293647"/>
    <lineage>
        <taxon>Bacteria</taxon>
        <taxon>Pseudomonadati</taxon>
        <taxon>Myxococcota</taxon>
        <taxon>Polyangia</taxon>
        <taxon>Polyangiales</taxon>
        <taxon>Polyangiaceae</taxon>
        <taxon>Byssovorax</taxon>
    </lineage>
</organism>
<dbReference type="GO" id="GO:0016787">
    <property type="term" value="F:hydrolase activity"/>
    <property type="evidence" value="ECO:0007669"/>
    <property type="project" value="UniProtKB-KW"/>
</dbReference>
<dbReference type="PANTHER" id="PTHR43798:SF31">
    <property type="entry name" value="AB HYDROLASE SUPERFAMILY PROTEIN YCLE"/>
    <property type="match status" value="1"/>
</dbReference>
<keyword evidence="1 3" id="KW-0378">Hydrolase</keyword>
<proteinExistence type="predicted"/>
<dbReference type="InterPro" id="IPR050266">
    <property type="entry name" value="AB_hydrolase_sf"/>
</dbReference>
<feature type="domain" description="AB hydrolase-1" evidence="2">
    <location>
        <begin position="29"/>
        <end position="256"/>
    </location>
</feature>
<evidence type="ECO:0000259" key="2">
    <source>
        <dbReference type="Pfam" id="PF12697"/>
    </source>
</evidence>
<evidence type="ECO:0000256" key="1">
    <source>
        <dbReference type="ARBA" id="ARBA00022801"/>
    </source>
</evidence>
<dbReference type="Gene3D" id="3.40.50.1820">
    <property type="entry name" value="alpha/beta hydrolase"/>
    <property type="match status" value="1"/>
</dbReference>
<dbReference type="GO" id="GO:0016020">
    <property type="term" value="C:membrane"/>
    <property type="evidence" value="ECO:0007669"/>
    <property type="project" value="TreeGrafter"/>
</dbReference>
<accession>A0A3S5GXY9</accession>
<dbReference type="PRINTS" id="PR00111">
    <property type="entry name" value="ABHYDROLASE"/>
</dbReference>
<sequence>MSNTQERTIRVFRDQISLRVHIAGSGPPLVFLHGADGLSWDTFLDRLSERFTVYAPEHPGTSPGDPDAVRSLDGLWDLVLSYYDLFDGLGLHAPAVVGTSFGAMVAAELAATSPERVSRLVLMDPIGLWRDDAPVKNWMAIPPDELRKALLSRPEGPVAERLFPPMTDPAAFQAKLIKRTWALACTGKFIWPIPDKGLKKRLYRVTAKTLVLWGKEDGIAPPVYAEEFRKRLRDARVELVAGAAHLPHLEQPDQVLGLVTSFLLP</sequence>
<protein>
    <submittedName>
        <fullName evidence="3">Alpha/beta hydrolase fold protein</fullName>
    </submittedName>
</protein>
<reference evidence="3" key="1">
    <citation type="journal article" date="2018" name="J. Ind. Microbiol. Biotechnol.">
        <title>Genome mining reveals uncommon alkylpyrones as type III PKS products from myxobacteria.</title>
        <authorList>
            <person name="Hug J.J."/>
            <person name="Panter F."/>
            <person name="Krug D."/>
            <person name="Muller R."/>
        </authorList>
    </citation>
    <scope>NUCLEOTIDE SEQUENCE</scope>
    <source>
        <strain evidence="3">MSr4204</strain>
    </source>
</reference>
<dbReference type="PANTHER" id="PTHR43798">
    <property type="entry name" value="MONOACYLGLYCEROL LIPASE"/>
    <property type="match status" value="1"/>
</dbReference>
<name>A0A3S5GXY9_9BACT</name>
<dbReference type="EMBL" id="MH908916">
    <property type="protein sequence ID" value="AYM54083.1"/>
    <property type="molecule type" value="Genomic_DNA"/>
</dbReference>
<dbReference type="InterPro" id="IPR029058">
    <property type="entry name" value="AB_hydrolase_fold"/>
</dbReference>